<evidence type="ECO:0000313" key="2">
    <source>
        <dbReference type="Proteomes" id="UP000467841"/>
    </source>
</evidence>
<proteinExistence type="predicted"/>
<dbReference type="Proteomes" id="UP000467841">
    <property type="component" value="Unassembled WGS sequence"/>
</dbReference>
<gene>
    <name evidence="1" type="ORF">MERR_LOCUS44565</name>
</gene>
<sequence>MVDAEKGEVDVVRPHISKAKGATLCTDSEVRVGGGVASDVDEGENADDGDMHLQSLIDDIVSESASPKSLHMLDPASSIVMSRVTAPEIGVPSMYKVWPSETSSREAAETSSHVYVFCAVCCWIGQDDVVDESVEENGRKCTRPVVSSKEVLSEPDVVDGETCVKKSVDVRENPATEKMDTPDSSGVDNPAVQAMVDDLDTTNIAVACRYPSV</sequence>
<dbReference type="AlphaFoldDB" id="A0A6D2L867"/>
<reference evidence="1" key="1">
    <citation type="submission" date="2020-01" db="EMBL/GenBank/DDBJ databases">
        <authorList>
            <person name="Mishra B."/>
        </authorList>
    </citation>
    <scope>NUCLEOTIDE SEQUENCE [LARGE SCALE GENOMIC DNA]</scope>
</reference>
<organism evidence="1 2">
    <name type="scientific">Microthlaspi erraticum</name>
    <dbReference type="NCBI Taxonomy" id="1685480"/>
    <lineage>
        <taxon>Eukaryota</taxon>
        <taxon>Viridiplantae</taxon>
        <taxon>Streptophyta</taxon>
        <taxon>Embryophyta</taxon>
        <taxon>Tracheophyta</taxon>
        <taxon>Spermatophyta</taxon>
        <taxon>Magnoliopsida</taxon>
        <taxon>eudicotyledons</taxon>
        <taxon>Gunneridae</taxon>
        <taxon>Pentapetalae</taxon>
        <taxon>rosids</taxon>
        <taxon>malvids</taxon>
        <taxon>Brassicales</taxon>
        <taxon>Brassicaceae</taxon>
        <taxon>Coluteocarpeae</taxon>
        <taxon>Microthlaspi</taxon>
    </lineage>
</organism>
<dbReference type="EMBL" id="CACVBM020001684">
    <property type="protein sequence ID" value="CAA7057329.1"/>
    <property type="molecule type" value="Genomic_DNA"/>
</dbReference>
<evidence type="ECO:0000313" key="1">
    <source>
        <dbReference type="EMBL" id="CAA7057329.1"/>
    </source>
</evidence>
<dbReference type="OrthoDB" id="1114153at2759"/>
<protein>
    <submittedName>
        <fullName evidence="1">Uncharacterized protein</fullName>
    </submittedName>
</protein>
<name>A0A6D2L867_9BRAS</name>
<accession>A0A6D2L867</accession>
<keyword evidence="2" id="KW-1185">Reference proteome</keyword>
<comment type="caution">
    <text evidence="1">The sequence shown here is derived from an EMBL/GenBank/DDBJ whole genome shotgun (WGS) entry which is preliminary data.</text>
</comment>